<evidence type="ECO:0000313" key="3">
    <source>
        <dbReference type="EMBL" id="KAJ3104488.1"/>
    </source>
</evidence>
<feature type="non-terminal residue" evidence="3">
    <location>
        <position position="225"/>
    </location>
</feature>
<dbReference type="GO" id="GO:0003700">
    <property type="term" value="F:DNA-binding transcription factor activity"/>
    <property type="evidence" value="ECO:0007669"/>
    <property type="project" value="InterPro"/>
</dbReference>
<dbReference type="Proteomes" id="UP001211907">
    <property type="component" value="Unassembled WGS sequence"/>
</dbReference>
<reference evidence="3" key="1">
    <citation type="submission" date="2020-05" db="EMBL/GenBank/DDBJ databases">
        <title>Phylogenomic resolution of chytrid fungi.</title>
        <authorList>
            <person name="Stajich J.E."/>
            <person name="Amses K."/>
            <person name="Simmons R."/>
            <person name="Seto K."/>
            <person name="Myers J."/>
            <person name="Bonds A."/>
            <person name="Quandt C.A."/>
            <person name="Barry K."/>
            <person name="Liu P."/>
            <person name="Grigoriev I."/>
            <person name="Longcore J.E."/>
            <person name="James T.Y."/>
        </authorList>
    </citation>
    <scope>NUCLEOTIDE SEQUENCE</scope>
    <source>
        <strain evidence="3">JEL0513</strain>
    </source>
</reference>
<dbReference type="AlphaFoldDB" id="A0AAD5SVX8"/>
<gene>
    <name evidence="3" type="ORF">HK100_004046</name>
</gene>
<dbReference type="Pfam" id="PF07716">
    <property type="entry name" value="bZIP_2"/>
    <property type="match status" value="1"/>
</dbReference>
<keyword evidence="1" id="KW-0175">Coiled coil</keyword>
<accession>A0AAD5SVX8</accession>
<dbReference type="InterPro" id="IPR004827">
    <property type="entry name" value="bZIP"/>
</dbReference>
<feature type="coiled-coil region" evidence="1">
    <location>
        <begin position="167"/>
        <end position="194"/>
    </location>
</feature>
<organism evidence="3 4">
    <name type="scientific">Physocladia obscura</name>
    <dbReference type="NCBI Taxonomy" id="109957"/>
    <lineage>
        <taxon>Eukaryota</taxon>
        <taxon>Fungi</taxon>
        <taxon>Fungi incertae sedis</taxon>
        <taxon>Chytridiomycota</taxon>
        <taxon>Chytridiomycota incertae sedis</taxon>
        <taxon>Chytridiomycetes</taxon>
        <taxon>Chytridiales</taxon>
        <taxon>Chytriomycetaceae</taxon>
        <taxon>Physocladia</taxon>
    </lineage>
</organism>
<evidence type="ECO:0000256" key="1">
    <source>
        <dbReference type="SAM" id="Coils"/>
    </source>
</evidence>
<dbReference type="PROSITE" id="PS00036">
    <property type="entry name" value="BZIP_BASIC"/>
    <property type="match status" value="1"/>
</dbReference>
<dbReference type="PROSITE" id="PS50217">
    <property type="entry name" value="BZIP"/>
    <property type="match status" value="1"/>
</dbReference>
<dbReference type="CDD" id="cd12193">
    <property type="entry name" value="bZIP_GCN4"/>
    <property type="match status" value="1"/>
</dbReference>
<proteinExistence type="predicted"/>
<sequence>MGEDMNIQNHHSKAVEVTHSMRYVEAMNQTNQANQSMMDATPTNPVERGWMNRNANAIPFNFATLNAEAAPDWLGWLPGMSAHNLNQGPDLDLGLMPLGFMGVPAPSHVLSDATCFVIPTPYPPVPAPLKSMPTACHNDDAGHNAALKRLRNTEAARKSRVRRAAKINSFKLKVDTLEKEKLSLTKRIAVLENNTMSFAQRENDLKRRIATLEHQLMESHRTLVE</sequence>
<keyword evidence="4" id="KW-1185">Reference proteome</keyword>
<dbReference type="Gene3D" id="3.30.160.60">
    <property type="entry name" value="Classic Zinc Finger"/>
    <property type="match status" value="1"/>
</dbReference>
<feature type="domain" description="BZIP" evidence="2">
    <location>
        <begin position="148"/>
        <end position="205"/>
    </location>
</feature>
<dbReference type="EMBL" id="JADGJH010002054">
    <property type="protein sequence ID" value="KAJ3104488.1"/>
    <property type="molecule type" value="Genomic_DNA"/>
</dbReference>
<evidence type="ECO:0000259" key="2">
    <source>
        <dbReference type="PROSITE" id="PS50217"/>
    </source>
</evidence>
<dbReference type="InterPro" id="IPR046347">
    <property type="entry name" value="bZIP_sf"/>
</dbReference>
<comment type="caution">
    <text evidence="3">The sequence shown here is derived from an EMBL/GenBank/DDBJ whole genome shotgun (WGS) entry which is preliminary data.</text>
</comment>
<dbReference type="SUPFAM" id="SSF57959">
    <property type="entry name" value="Leucine zipper domain"/>
    <property type="match status" value="1"/>
</dbReference>
<evidence type="ECO:0000313" key="4">
    <source>
        <dbReference type="Proteomes" id="UP001211907"/>
    </source>
</evidence>
<protein>
    <recommendedName>
        <fullName evidence="2">BZIP domain-containing protein</fullName>
    </recommendedName>
</protein>
<name>A0AAD5SVX8_9FUNG</name>